<organism evidence="2 3">
    <name type="scientific">Trichodelitschia bisporula</name>
    <dbReference type="NCBI Taxonomy" id="703511"/>
    <lineage>
        <taxon>Eukaryota</taxon>
        <taxon>Fungi</taxon>
        <taxon>Dikarya</taxon>
        <taxon>Ascomycota</taxon>
        <taxon>Pezizomycotina</taxon>
        <taxon>Dothideomycetes</taxon>
        <taxon>Dothideomycetes incertae sedis</taxon>
        <taxon>Phaeotrichales</taxon>
        <taxon>Phaeotrichaceae</taxon>
        <taxon>Trichodelitschia</taxon>
    </lineage>
</organism>
<dbReference type="GO" id="GO:0005741">
    <property type="term" value="C:mitochondrial outer membrane"/>
    <property type="evidence" value="ECO:0007669"/>
    <property type="project" value="TreeGrafter"/>
</dbReference>
<dbReference type="AlphaFoldDB" id="A0A6G1I6Y5"/>
<dbReference type="GO" id="GO:0070096">
    <property type="term" value="P:mitochondrial outer membrane translocase complex assembly"/>
    <property type="evidence" value="ECO:0007669"/>
    <property type="project" value="InterPro"/>
</dbReference>
<dbReference type="InterPro" id="IPR037652">
    <property type="entry name" value="Mim2"/>
</dbReference>
<dbReference type="OrthoDB" id="5555533at2759"/>
<dbReference type="PANTHER" id="PTHR28230">
    <property type="entry name" value="CHROMOSOME 1, WHOLE GENOME SHOTGUN SEQUENCE"/>
    <property type="match status" value="1"/>
</dbReference>
<dbReference type="Proteomes" id="UP000799640">
    <property type="component" value="Unassembled WGS sequence"/>
</dbReference>
<dbReference type="EMBL" id="ML996689">
    <property type="protein sequence ID" value="KAF2403944.1"/>
    <property type="molecule type" value="Genomic_DNA"/>
</dbReference>
<evidence type="ECO:0000313" key="3">
    <source>
        <dbReference type="Proteomes" id="UP000799640"/>
    </source>
</evidence>
<feature type="compositionally biased region" description="Acidic residues" evidence="1">
    <location>
        <begin position="39"/>
        <end position="48"/>
    </location>
</feature>
<name>A0A6G1I6Y5_9PEZI</name>
<dbReference type="Pfam" id="PF19117">
    <property type="entry name" value="Mim2"/>
    <property type="match status" value="1"/>
</dbReference>
<keyword evidence="3" id="KW-1185">Reference proteome</keyword>
<sequence length="118" mass="13236">MSSSATDSYVLPPATPTPSSQISDDIDSLPSSPTHSELDLDEDEQLESDAEREWRESLQQLELLLTMVLVPYVGKYLGRKCAYWGWAKFMQWQWPDISVQITDRKAFRAAGIVGAATI</sequence>
<evidence type="ECO:0000256" key="1">
    <source>
        <dbReference type="SAM" id="MobiDB-lite"/>
    </source>
</evidence>
<dbReference type="GO" id="GO:0045040">
    <property type="term" value="P:protein insertion into mitochondrial outer membrane"/>
    <property type="evidence" value="ECO:0007669"/>
    <property type="project" value="InterPro"/>
</dbReference>
<reference evidence="2" key="1">
    <citation type="journal article" date="2020" name="Stud. Mycol.">
        <title>101 Dothideomycetes genomes: a test case for predicting lifestyles and emergence of pathogens.</title>
        <authorList>
            <person name="Haridas S."/>
            <person name="Albert R."/>
            <person name="Binder M."/>
            <person name="Bloem J."/>
            <person name="Labutti K."/>
            <person name="Salamov A."/>
            <person name="Andreopoulos B."/>
            <person name="Baker S."/>
            <person name="Barry K."/>
            <person name="Bills G."/>
            <person name="Bluhm B."/>
            <person name="Cannon C."/>
            <person name="Castanera R."/>
            <person name="Culley D."/>
            <person name="Daum C."/>
            <person name="Ezra D."/>
            <person name="Gonzalez J."/>
            <person name="Henrissat B."/>
            <person name="Kuo A."/>
            <person name="Liang C."/>
            <person name="Lipzen A."/>
            <person name="Lutzoni F."/>
            <person name="Magnuson J."/>
            <person name="Mondo S."/>
            <person name="Nolan M."/>
            <person name="Ohm R."/>
            <person name="Pangilinan J."/>
            <person name="Park H.-J."/>
            <person name="Ramirez L."/>
            <person name="Alfaro M."/>
            <person name="Sun H."/>
            <person name="Tritt A."/>
            <person name="Yoshinaga Y."/>
            <person name="Zwiers L.-H."/>
            <person name="Turgeon B."/>
            <person name="Goodwin S."/>
            <person name="Spatafora J."/>
            <person name="Crous P."/>
            <person name="Grigoriev I."/>
        </authorList>
    </citation>
    <scope>NUCLEOTIDE SEQUENCE</scope>
    <source>
        <strain evidence="2">CBS 262.69</strain>
    </source>
</reference>
<protein>
    <submittedName>
        <fullName evidence="2">Uncharacterized protein</fullName>
    </submittedName>
</protein>
<feature type="compositionally biased region" description="Low complexity" evidence="1">
    <location>
        <begin position="18"/>
        <end position="33"/>
    </location>
</feature>
<proteinExistence type="predicted"/>
<accession>A0A6G1I6Y5</accession>
<evidence type="ECO:0000313" key="2">
    <source>
        <dbReference type="EMBL" id="KAF2403944.1"/>
    </source>
</evidence>
<dbReference type="PANTHER" id="PTHR28230:SF1">
    <property type="entry name" value="MITOCHONDRIAL IMPORT PROTEIN 2"/>
    <property type="match status" value="1"/>
</dbReference>
<feature type="region of interest" description="Disordered" evidence="1">
    <location>
        <begin position="1"/>
        <end position="52"/>
    </location>
</feature>
<gene>
    <name evidence="2" type="ORF">EJ06DRAFT_554158</name>
</gene>